<dbReference type="EMBL" id="CAJOBA010090127">
    <property type="protein sequence ID" value="CAF4480538.1"/>
    <property type="molecule type" value="Genomic_DNA"/>
</dbReference>
<comment type="caution">
    <text evidence="1">The sequence shown here is derived from an EMBL/GenBank/DDBJ whole genome shotgun (WGS) entry which is preliminary data.</text>
</comment>
<evidence type="ECO:0008006" key="3">
    <source>
        <dbReference type="Google" id="ProtNLM"/>
    </source>
</evidence>
<proteinExistence type="predicted"/>
<evidence type="ECO:0000313" key="2">
    <source>
        <dbReference type="Proteomes" id="UP000682733"/>
    </source>
</evidence>
<dbReference type="AlphaFoldDB" id="A0A8S2X646"/>
<protein>
    <recommendedName>
        <fullName evidence="3">HTH psq-type domain-containing protein</fullName>
    </recommendedName>
</protein>
<evidence type="ECO:0000313" key="1">
    <source>
        <dbReference type="EMBL" id="CAF4480538.1"/>
    </source>
</evidence>
<accession>A0A8S2X646</accession>
<name>A0A8S2X646_9BILA</name>
<reference evidence="1" key="1">
    <citation type="submission" date="2021-02" db="EMBL/GenBank/DDBJ databases">
        <authorList>
            <person name="Nowell W R."/>
        </authorList>
    </citation>
    <scope>NUCLEOTIDE SEQUENCE</scope>
</reference>
<gene>
    <name evidence="1" type="ORF">TMI583_LOCUS47129</name>
</gene>
<organism evidence="1 2">
    <name type="scientific">Didymodactylos carnosus</name>
    <dbReference type="NCBI Taxonomy" id="1234261"/>
    <lineage>
        <taxon>Eukaryota</taxon>
        <taxon>Metazoa</taxon>
        <taxon>Spiralia</taxon>
        <taxon>Gnathifera</taxon>
        <taxon>Rotifera</taxon>
        <taxon>Eurotatoria</taxon>
        <taxon>Bdelloidea</taxon>
        <taxon>Philodinida</taxon>
        <taxon>Philodinidae</taxon>
        <taxon>Didymodactylos</taxon>
    </lineage>
</organism>
<dbReference type="Proteomes" id="UP000682733">
    <property type="component" value="Unassembled WGS sequence"/>
</dbReference>
<sequence>MPRTFIIKGRDPRYLKDYFEAALREISNGSDIRAVGRKYNIPFSTLQLHNVSQAVHLGTGRSTHFTDIEETYLVNIVAVLQLKLLHLGKYKTFKNGQPTIEWYYTFMKRHPQLTTAKSIPLELRRAKITQTIV</sequence>